<evidence type="ECO:0000256" key="10">
    <source>
        <dbReference type="SAM" id="MobiDB-lite"/>
    </source>
</evidence>
<evidence type="ECO:0000256" key="4">
    <source>
        <dbReference type="ARBA" id="ARBA00022692"/>
    </source>
</evidence>
<dbReference type="PROSITE" id="PS52016">
    <property type="entry name" value="TONB_DEPENDENT_REC_3"/>
    <property type="match status" value="1"/>
</dbReference>
<evidence type="ECO:0000259" key="13">
    <source>
        <dbReference type="Pfam" id="PF07715"/>
    </source>
</evidence>
<dbReference type="InterPro" id="IPR012910">
    <property type="entry name" value="Plug_dom"/>
</dbReference>
<dbReference type="RefSeq" id="WP_113617204.1">
    <property type="nucleotide sequence ID" value="NZ_QFFJ01000002.1"/>
</dbReference>
<evidence type="ECO:0000256" key="3">
    <source>
        <dbReference type="ARBA" id="ARBA00022452"/>
    </source>
</evidence>
<organism evidence="14 15">
    <name type="scientific">Chitinophaga flava</name>
    <dbReference type="NCBI Taxonomy" id="2259036"/>
    <lineage>
        <taxon>Bacteria</taxon>
        <taxon>Pseudomonadati</taxon>
        <taxon>Bacteroidota</taxon>
        <taxon>Chitinophagia</taxon>
        <taxon>Chitinophagales</taxon>
        <taxon>Chitinophagaceae</taxon>
        <taxon>Chitinophaga</taxon>
    </lineage>
</organism>
<feature type="signal peptide" evidence="11">
    <location>
        <begin position="1"/>
        <end position="20"/>
    </location>
</feature>
<evidence type="ECO:0000313" key="15">
    <source>
        <dbReference type="Proteomes" id="UP000253410"/>
    </source>
</evidence>
<dbReference type="Gene3D" id="2.170.130.10">
    <property type="entry name" value="TonB-dependent receptor, plug domain"/>
    <property type="match status" value="1"/>
</dbReference>
<evidence type="ECO:0000256" key="9">
    <source>
        <dbReference type="RuleBase" id="RU003357"/>
    </source>
</evidence>
<evidence type="ECO:0000313" key="14">
    <source>
        <dbReference type="EMBL" id="RBL88461.1"/>
    </source>
</evidence>
<feature type="compositionally biased region" description="Polar residues" evidence="10">
    <location>
        <begin position="448"/>
        <end position="459"/>
    </location>
</feature>
<comment type="subcellular location">
    <subcellularLocation>
        <location evidence="1 8">Cell outer membrane</location>
        <topology evidence="1 8">Multi-pass membrane protein</topology>
    </subcellularLocation>
</comment>
<dbReference type="Pfam" id="PF13715">
    <property type="entry name" value="CarbopepD_reg_2"/>
    <property type="match status" value="1"/>
</dbReference>
<name>A0A365XR08_9BACT</name>
<dbReference type="Proteomes" id="UP000253410">
    <property type="component" value="Unassembled WGS sequence"/>
</dbReference>
<feature type="domain" description="TonB-dependent receptor plug" evidence="13">
    <location>
        <begin position="116"/>
        <end position="241"/>
    </location>
</feature>
<feature type="region of interest" description="Disordered" evidence="10">
    <location>
        <begin position="448"/>
        <end position="478"/>
    </location>
</feature>
<sequence length="1087" mass="118367">MKKVLLLFAMPMAIVSLVHAQERQVTGTVKGSDGSPVLMATIQIKGTSTGTTTDKQGHFSLTVKDSKAVLIVRSVGFLTREVTVGDNPTLSVVLPVDTKALQEVVVTALGIRQEKKAIGYSAQDVKGDELTRTAPSNPLSALSGKVAGATIISASGTPGAAVRVQLRGATTILGSNQPLFVIDGLPVDNSETNTGSDASGTAGVMQSNRMVDINPDDVENITILKGPAAAALYGSQASNGAIIITTKKGKRSADGRTFNVSYGVTVNFDQVNKLPDRQTKYGQGMYGILSRPDFVPDTLFALGFGNAAKSYSYGPAIDTLVYDGDKSYLWDSNGRLVGKSSNPGGKAANIYDPYKFFQTGVGVQHNLAVTGGNANLGYRVSVSHFNQEAIIPQNNFKKTTVAFSTDYKYNDKFNVITSLNYVNSGGSRPQQGSNTSGVMLGLLRTTPTFDNSGGTSGSTDPRAYMLQDNSGNQRSYRGKGGYDNPYWTVNMNPYHDDVQRVFGTVGAIYKPFEWLSITERFGGDYSLDNRKQIYSKNSAGFPSGQYFEDQLSTLVINNDLFATLTKHAGKFDYSLLVGQNVYDLKTKYLHTQGDGFSSNDFQGVTNTSSNSLSIGNTRQRRVAFYGKANVAFSNYLFLELTGRYEGNSTLPTQNQFFFYPAASLGYIFSEGLNLKSNAFTYGKVRLAYSSVGRGLNPYSLQTYYTQAGVGDGWTNGVSFPYNGRVGFLTSGTLGNPHLTAEKTNQLEIGTELRFLDNRIGLDYTYYRGKSNNLLNAVTIASSSGYGQVYLNAASMQNQGHEVTLTLEPVKTKNFNWNMAFTYFQNRNKVLKLADGIDRFDFNGFTGIFVSAIVGKQYGSLYGTGYLKDAQGHLVINDKGAPGDGAYGLPIVYDPLQYLGDVNPKWSGSVGNTFTYKGISLYVLFETKQKFDMWNGTWGAMTNFGVSSNTLERGTQKVFDGVKGHLDDNGQLVTKGEKNDIKGDINADYYTGVGSGFTVNEPFVQDASWIRLREVSLGYRIDGKKLFKNKRLFDAVTVTAIARNLWLHTKYTGVDPETSLFGTQEAQGFDYFNNPGTKTYGFSLKFDF</sequence>
<reference evidence="14 15" key="1">
    <citation type="submission" date="2018-05" db="EMBL/GenBank/DDBJ databases">
        <title>Chitinophaga sp. K3CV102501T nov., isolated from isolated from a monsoon evergreen broad-leaved forest soil.</title>
        <authorList>
            <person name="Lv Y."/>
        </authorList>
    </citation>
    <scope>NUCLEOTIDE SEQUENCE [LARGE SCALE GENOMIC DNA]</scope>
    <source>
        <strain evidence="14 15">GDMCC 1.1325</strain>
    </source>
</reference>
<dbReference type="Gene3D" id="2.40.170.20">
    <property type="entry name" value="TonB-dependent receptor, beta-barrel domain"/>
    <property type="match status" value="1"/>
</dbReference>
<protein>
    <recommendedName>
        <fullName evidence="16">SusC/RagA family TonB-linked outer membrane protein</fullName>
    </recommendedName>
</protein>
<dbReference type="AlphaFoldDB" id="A0A365XR08"/>
<proteinExistence type="inferred from homology"/>
<evidence type="ECO:0000256" key="11">
    <source>
        <dbReference type="SAM" id="SignalP"/>
    </source>
</evidence>
<dbReference type="InterPro" id="IPR008969">
    <property type="entry name" value="CarboxyPept-like_regulatory"/>
</dbReference>
<feature type="domain" description="TonB-dependent receptor-like beta-barrel" evidence="12">
    <location>
        <begin position="457"/>
        <end position="873"/>
    </location>
</feature>
<evidence type="ECO:0000256" key="8">
    <source>
        <dbReference type="PROSITE-ProRule" id="PRU01360"/>
    </source>
</evidence>
<keyword evidence="11" id="KW-0732">Signal</keyword>
<keyword evidence="7 8" id="KW-0998">Cell outer membrane</keyword>
<dbReference type="OrthoDB" id="609136at2"/>
<dbReference type="InterPro" id="IPR036942">
    <property type="entry name" value="Beta-barrel_TonB_sf"/>
</dbReference>
<dbReference type="Pfam" id="PF07715">
    <property type="entry name" value="Plug"/>
    <property type="match status" value="1"/>
</dbReference>
<dbReference type="NCBIfam" id="TIGR04057">
    <property type="entry name" value="SusC_RagA_signa"/>
    <property type="match status" value="1"/>
</dbReference>
<dbReference type="GO" id="GO:0009279">
    <property type="term" value="C:cell outer membrane"/>
    <property type="evidence" value="ECO:0007669"/>
    <property type="project" value="UniProtKB-SubCell"/>
</dbReference>
<dbReference type="InterPro" id="IPR023996">
    <property type="entry name" value="TonB-dep_OMP_SusC/RagA"/>
</dbReference>
<keyword evidence="5 9" id="KW-0798">TonB box</keyword>
<keyword evidence="3 8" id="KW-1134">Transmembrane beta strand</keyword>
<feature type="chain" id="PRO_5016677371" description="SusC/RagA family TonB-linked outer membrane protein" evidence="11">
    <location>
        <begin position="21"/>
        <end position="1087"/>
    </location>
</feature>
<keyword evidence="6 8" id="KW-0472">Membrane</keyword>
<keyword evidence="2 8" id="KW-0813">Transport</keyword>
<evidence type="ECO:0008006" key="16">
    <source>
        <dbReference type="Google" id="ProtNLM"/>
    </source>
</evidence>
<dbReference type="NCBIfam" id="TIGR04056">
    <property type="entry name" value="OMP_RagA_SusC"/>
    <property type="match status" value="1"/>
</dbReference>
<gene>
    <name evidence="14" type="ORF">DF182_17885</name>
</gene>
<dbReference type="SUPFAM" id="SSF49464">
    <property type="entry name" value="Carboxypeptidase regulatory domain-like"/>
    <property type="match status" value="1"/>
</dbReference>
<dbReference type="EMBL" id="QFFJ01000002">
    <property type="protein sequence ID" value="RBL88461.1"/>
    <property type="molecule type" value="Genomic_DNA"/>
</dbReference>
<evidence type="ECO:0000256" key="6">
    <source>
        <dbReference type="ARBA" id="ARBA00023136"/>
    </source>
</evidence>
<evidence type="ECO:0000256" key="1">
    <source>
        <dbReference type="ARBA" id="ARBA00004571"/>
    </source>
</evidence>
<evidence type="ECO:0000256" key="2">
    <source>
        <dbReference type="ARBA" id="ARBA00022448"/>
    </source>
</evidence>
<dbReference type="InterPro" id="IPR039426">
    <property type="entry name" value="TonB-dep_rcpt-like"/>
</dbReference>
<dbReference type="InterPro" id="IPR000531">
    <property type="entry name" value="Beta-barrel_TonB"/>
</dbReference>
<evidence type="ECO:0000256" key="7">
    <source>
        <dbReference type="ARBA" id="ARBA00023237"/>
    </source>
</evidence>
<accession>A0A365XR08</accession>
<dbReference type="SUPFAM" id="SSF56935">
    <property type="entry name" value="Porins"/>
    <property type="match status" value="1"/>
</dbReference>
<keyword evidence="4 8" id="KW-0812">Transmembrane</keyword>
<keyword evidence="15" id="KW-1185">Reference proteome</keyword>
<comment type="caution">
    <text evidence="14">The sequence shown here is derived from an EMBL/GenBank/DDBJ whole genome shotgun (WGS) entry which is preliminary data.</text>
</comment>
<comment type="similarity">
    <text evidence="8 9">Belongs to the TonB-dependent receptor family.</text>
</comment>
<evidence type="ECO:0000259" key="12">
    <source>
        <dbReference type="Pfam" id="PF00593"/>
    </source>
</evidence>
<dbReference type="Gene3D" id="2.60.40.1120">
    <property type="entry name" value="Carboxypeptidase-like, regulatory domain"/>
    <property type="match status" value="1"/>
</dbReference>
<dbReference type="InterPro" id="IPR037066">
    <property type="entry name" value="Plug_dom_sf"/>
</dbReference>
<evidence type="ECO:0000256" key="5">
    <source>
        <dbReference type="ARBA" id="ARBA00023077"/>
    </source>
</evidence>
<dbReference type="Pfam" id="PF00593">
    <property type="entry name" value="TonB_dep_Rec_b-barrel"/>
    <property type="match status" value="1"/>
</dbReference>
<dbReference type="InterPro" id="IPR023997">
    <property type="entry name" value="TonB-dep_OMP_SusC/RagA_CS"/>
</dbReference>